<reference evidence="1 2" key="1">
    <citation type="submission" date="2019-07" db="EMBL/GenBank/DDBJ databases">
        <title>Genomic Encyclopedia of Type Strains, Phase I: the one thousand microbial genomes (KMG-I) project.</title>
        <authorList>
            <person name="Kyrpides N."/>
        </authorList>
    </citation>
    <scope>NUCLEOTIDE SEQUENCE [LARGE SCALE GENOMIC DNA]</scope>
    <source>
        <strain evidence="1 2">DSM 16647</strain>
    </source>
</reference>
<sequence>MDRSFKKVGKLNCPLCGGNSTGRVGTNQYYCWDCFVEFSINNNKVTVFELCDDGSLVPYGRKEAINGGNSS</sequence>
<keyword evidence="2" id="KW-1185">Reference proteome</keyword>
<gene>
    <name evidence="1" type="ORF">LZ11_00057</name>
</gene>
<evidence type="ECO:0000313" key="2">
    <source>
        <dbReference type="Proteomes" id="UP000322294"/>
    </source>
</evidence>
<protein>
    <submittedName>
        <fullName evidence="1">Uncharacterized protein</fullName>
    </submittedName>
</protein>
<accession>A0A5S5B0H0</accession>
<organism evidence="1 2">
    <name type="scientific">Thermosediminibacter litoriperuensis</name>
    <dbReference type="NCBI Taxonomy" id="291989"/>
    <lineage>
        <taxon>Bacteria</taxon>
        <taxon>Bacillati</taxon>
        <taxon>Bacillota</taxon>
        <taxon>Clostridia</taxon>
        <taxon>Thermosediminibacterales</taxon>
        <taxon>Thermosediminibacteraceae</taxon>
        <taxon>Thermosediminibacter</taxon>
    </lineage>
</organism>
<dbReference type="Proteomes" id="UP000322294">
    <property type="component" value="Unassembled WGS sequence"/>
</dbReference>
<dbReference type="AlphaFoldDB" id="A0A5S5B0H0"/>
<comment type="caution">
    <text evidence="1">The sequence shown here is derived from an EMBL/GenBank/DDBJ whole genome shotgun (WGS) entry which is preliminary data.</text>
</comment>
<name>A0A5S5B0H0_9FIRM</name>
<evidence type="ECO:0000313" key="1">
    <source>
        <dbReference type="EMBL" id="TYP59896.1"/>
    </source>
</evidence>
<dbReference type="EMBL" id="VNHO01000001">
    <property type="protein sequence ID" value="TYP59896.1"/>
    <property type="molecule type" value="Genomic_DNA"/>
</dbReference>
<proteinExistence type="predicted"/>